<dbReference type="Gene3D" id="3.40.50.1010">
    <property type="entry name" value="5'-nuclease"/>
    <property type="match status" value="1"/>
</dbReference>
<dbReference type="InterPro" id="IPR026832">
    <property type="entry name" value="Asteroid"/>
</dbReference>
<gene>
    <name evidence="3" type="ORF">UA08_02112</name>
</gene>
<evidence type="ECO:0000313" key="3">
    <source>
        <dbReference type="EMBL" id="OKL63343.1"/>
    </source>
</evidence>
<sequence>MGISHMTRHLSSLSESILLGKSHIQSAQAVRSAVIDGPGLVYHVYSILLAQASTHISQIERQPSCDEVSVAVMTYLVLLQISGVNINMTSSKIYFDGALPLHKRETRLSRLEISRKQLETFCLTQRDGFRLSSIERRPETMHPRRLLGSHNSAVKRAKLPGNPFMVSAVTEDLKSRWTAAEIKSTLPRRLASLYERNVDDRLSDLTEIVPGEADMFCASLAAQKPGTAILTSDSDLLVFELGPDSSVILFDTIYSENWDDEDPTQSMIKAMRFCPASISDRLGIPALSYLAHEMELSPRSTLVELVRRAKDASQSNQKTPAYISFLKEYDLTNFQYNPSKSRLLQNYDTRISELLAQCFWSDEFQDQTGTPRIYLPFLVEDHSRRCAWTDGARIRRLAYSLINMNSFLTEKYPTINECVRRGRRFCFDDVACYSEQEEIEAEATRLIDGLEFVQNVENSPLLFWRLFALYEVRTDWFMSQKTQNIPPQDYRDGLKAFLGIDSSSRNKIGVIDWDNVHALAQLQAVLYSLRMVFQVTRDLELGDGPVKKLRGLLAGLPPLHVLTRSFHEVRREFHGDFSSESAA</sequence>
<dbReference type="SUPFAM" id="SSF88723">
    <property type="entry name" value="PIN domain-like"/>
    <property type="match status" value="1"/>
</dbReference>
<reference evidence="3 4" key="1">
    <citation type="submission" date="2015-06" db="EMBL/GenBank/DDBJ databases">
        <title>Talaromyces atroroseus IBT 11181 draft genome.</title>
        <authorList>
            <person name="Rasmussen K.B."/>
            <person name="Rasmussen S."/>
            <person name="Petersen B."/>
            <person name="Sicheritz-Ponten T."/>
            <person name="Mortensen U.H."/>
            <person name="Thrane U."/>
        </authorList>
    </citation>
    <scope>NUCLEOTIDE SEQUENCE [LARGE SCALE GENOMIC DNA]</scope>
    <source>
        <strain evidence="3 4">IBT 11181</strain>
    </source>
</reference>
<dbReference type="Proteomes" id="UP000214365">
    <property type="component" value="Unassembled WGS sequence"/>
</dbReference>
<dbReference type="PANTHER" id="PTHR15665:SF1">
    <property type="entry name" value="PROTEIN ASTEROID HOMOLOG 1"/>
    <property type="match status" value="1"/>
</dbReference>
<accession>A0A1Q5QBM6</accession>
<dbReference type="InterPro" id="IPR029060">
    <property type="entry name" value="PIN-like_dom_sf"/>
</dbReference>
<evidence type="ECO:0000259" key="2">
    <source>
        <dbReference type="Pfam" id="PF12813"/>
    </source>
</evidence>
<keyword evidence="4" id="KW-1185">Reference proteome</keyword>
<evidence type="ECO:0000313" key="4">
    <source>
        <dbReference type="Proteomes" id="UP000214365"/>
    </source>
</evidence>
<dbReference type="STRING" id="1441469.A0A1Q5QBM6"/>
<comment type="caution">
    <text evidence="3">The sequence shown here is derived from an EMBL/GenBank/DDBJ whole genome shotgun (WGS) entry which is preliminary data.</text>
</comment>
<proteinExistence type="inferred from homology"/>
<dbReference type="EMBL" id="LFMY01000002">
    <property type="protein sequence ID" value="OKL63343.1"/>
    <property type="molecule type" value="Genomic_DNA"/>
</dbReference>
<dbReference type="Pfam" id="PF12813">
    <property type="entry name" value="XPG_I_2"/>
    <property type="match status" value="1"/>
</dbReference>
<name>A0A1Q5QBM6_TALAT</name>
<organism evidence="3 4">
    <name type="scientific">Talaromyces atroroseus</name>
    <dbReference type="NCBI Taxonomy" id="1441469"/>
    <lineage>
        <taxon>Eukaryota</taxon>
        <taxon>Fungi</taxon>
        <taxon>Dikarya</taxon>
        <taxon>Ascomycota</taxon>
        <taxon>Pezizomycotina</taxon>
        <taxon>Eurotiomycetes</taxon>
        <taxon>Eurotiomycetidae</taxon>
        <taxon>Eurotiales</taxon>
        <taxon>Trichocomaceae</taxon>
        <taxon>Talaromyces</taxon>
        <taxon>Talaromyces sect. Trachyspermi</taxon>
    </lineage>
</organism>
<protein>
    <recommendedName>
        <fullName evidence="2">Asteroid domain-containing protein</fullName>
    </recommendedName>
</protein>
<dbReference type="OrthoDB" id="5297549at2759"/>
<dbReference type="AlphaFoldDB" id="A0A1Q5QBM6"/>
<dbReference type="InterPro" id="IPR039436">
    <property type="entry name" value="Asteroid_dom"/>
</dbReference>
<feature type="domain" description="Asteroid" evidence="2">
    <location>
        <begin position="162"/>
        <end position="431"/>
    </location>
</feature>
<comment type="similarity">
    <text evidence="1">Belongs to the asteroid family.</text>
</comment>
<dbReference type="RefSeq" id="XP_020123464.1">
    <property type="nucleotide sequence ID" value="XM_020261850.1"/>
</dbReference>
<dbReference type="PANTHER" id="PTHR15665">
    <property type="entry name" value="ASTEROID PROTEIN"/>
    <property type="match status" value="1"/>
</dbReference>
<dbReference type="GeneID" id="31001867"/>
<evidence type="ECO:0000256" key="1">
    <source>
        <dbReference type="ARBA" id="ARBA00007398"/>
    </source>
</evidence>